<feature type="non-terminal residue" evidence="1">
    <location>
        <position position="1"/>
    </location>
</feature>
<evidence type="ECO:0000313" key="1">
    <source>
        <dbReference type="EMBL" id="CAB3995473.1"/>
    </source>
</evidence>
<name>A0A6S7GUF2_PARCT</name>
<gene>
    <name evidence="1" type="ORF">PACLA_8A030729</name>
</gene>
<evidence type="ECO:0000313" key="2">
    <source>
        <dbReference type="Proteomes" id="UP001152795"/>
    </source>
</evidence>
<sequence length="415" mass="48423">SGDKDFESYVYERIFRGLDVVAQVTFYQCHVPASISLSIFIPSLDITWKSQNLTSDIKRVPLDPKEPYSVTLEMHDHPKGRYKDNVHVNVKLNDSEIIVKYYNLSKDCLQDSSVGKSRTSSRRLIDTDENLLFTLTKQNQCDDVYDITIKNKYNKVIFETSMKAKTRVKVTPRAADQQLKGTLGRWYLFLNVDTEDRISRAKLFLDLPQSTLSGHGFLMERVFHNDPNCHPSEGTNTTDALIMCLHHWLKWLDEGADSVRVISFDYKKAFDSENPCCWDLHIDDLLSKASGRMYILRVCRCYGYSADQLSKLFDSLIMSLFYYCIEVWGSALQKKYLDRIDKFFRRAYRYGYTTKSIKISEVIEEKDRKLFSKIVSNPEHALHELLPVCKQRILRQREHNFILPQIKTERLNDPS</sequence>
<keyword evidence="2" id="KW-1185">Reference proteome</keyword>
<dbReference type="AlphaFoldDB" id="A0A6S7GUF2"/>
<accession>A0A6S7GUF2</accession>
<dbReference type="EMBL" id="CACRXK020002671">
    <property type="protein sequence ID" value="CAB3995473.1"/>
    <property type="molecule type" value="Genomic_DNA"/>
</dbReference>
<reference evidence="1" key="1">
    <citation type="submission" date="2020-04" db="EMBL/GenBank/DDBJ databases">
        <authorList>
            <person name="Alioto T."/>
            <person name="Alioto T."/>
            <person name="Gomez Garrido J."/>
        </authorList>
    </citation>
    <scope>NUCLEOTIDE SEQUENCE</scope>
    <source>
        <strain evidence="1">A484AB</strain>
    </source>
</reference>
<comment type="caution">
    <text evidence="1">The sequence shown here is derived from an EMBL/GenBank/DDBJ whole genome shotgun (WGS) entry which is preliminary data.</text>
</comment>
<proteinExistence type="predicted"/>
<organism evidence="1 2">
    <name type="scientific">Paramuricea clavata</name>
    <name type="common">Red gorgonian</name>
    <name type="synonym">Violescent sea-whip</name>
    <dbReference type="NCBI Taxonomy" id="317549"/>
    <lineage>
        <taxon>Eukaryota</taxon>
        <taxon>Metazoa</taxon>
        <taxon>Cnidaria</taxon>
        <taxon>Anthozoa</taxon>
        <taxon>Octocorallia</taxon>
        <taxon>Malacalcyonacea</taxon>
        <taxon>Plexauridae</taxon>
        <taxon>Paramuricea</taxon>
    </lineage>
</organism>
<dbReference type="OrthoDB" id="5983390at2759"/>
<protein>
    <submittedName>
        <fullName evidence="1">Uncharacterized protein</fullName>
    </submittedName>
</protein>
<dbReference type="Proteomes" id="UP001152795">
    <property type="component" value="Unassembled WGS sequence"/>
</dbReference>